<protein>
    <submittedName>
        <fullName evidence="3">Uncharacterized protein</fullName>
    </submittedName>
</protein>
<sequence>MFQAGEESKAINSGVFQTSSTPTFPRDQPTPSNLSNSESLKLTPDGISTKKFTITLVSIFSALTAILIIVAFLIVSQRSKHRRIVRDQERELADFQKPTAPYEPTYEKMAVTLEVPQASGKKKGKARSIHTGDDASTPMSISSPTLHSFDSASTLASSSFTNVRSPPPHSTQTLSFSASQAVRHSASLTPGHTPYDKTTKEGPAPSPLVSSLSTTSQKGGSTSRSPKASQPSPPMPQAPGHSPNHRQNRGRASLSTSLTLSPTVSFASPQSSPAFPLPVVRSTRSSQNIQIQNFSTPLDHSRRSSTASIRTPRLMVIEIPPELPGMAIEMTDAEIEAIENEAQALREEVRGRGLEVMERQGPRFEEPGAGSGSRSPHFRRDIRKSSGLVGKEIKLRE</sequence>
<organism evidence="3 4">
    <name type="scientific">Amylocarpus encephaloides</name>
    <dbReference type="NCBI Taxonomy" id="45428"/>
    <lineage>
        <taxon>Eukaryota</taxon>
        <taxon>Fungi</taxon>
        <taxon>Dikarya</taxon>
        <taxon>Ascomycota</taxon>
        <taxon>Pezizomycotina</taxon>
        <taxon>Leotiomycetes</taxon>
        <taxon>Helotiales</taxon>
        <taxon>Helotiales incertae sedis</taxon>
        <taxon>Amylocarpus</taxon>
    </lineage>
</organism>
<feature type="region of interest" description="Disordered" evidence="1">
    <location>
        <begin position="158"/>
        <end position="253"/>
    </location>
</feature>
<keyword evidence="2" id="KW-1133">Transmembrane helix</keyword>
<dbReference type="Proteomes" id="UP000824998">
    <property type="component" value="Unassembled WGS sequence"/>
</dbReference>
<keyword evidence="4" id="KW-1185">Reference proteome</keyword>
<feature type="region of interest" description="Disordered" evidence="1">
    <location>
        <begin position="356"/>
        <end position="397"/>
    </location>
</feature>
<feature type="compositionally biased region" description="Polar residues" evidence="1">
    <location>
        <begin position="170"/>
        <end position="190"/>
    </location>
</feature>
<evidence type="ECO:0000313" key="3">
    <source>
        <dbReference type="EMBL" id="KAG9235361.1"/>
    </source>
</evidence>
<keyword evidence="2" id="KW-0472">Membrane</keyword>
<proteinExistence type="predicted"/>
<feature type="region of interest" description="Disordered" evidence="1">
    <location>
        <begin position="1"/>
        <end position="41"/>
    </location>
</feature>
<gene>
    <name evidence="3" type="ORF">BJ875DRAFT_495086</name>
</gene>
<evidence type="ECO:0000313" key="4">
    <source>
        <dbReference type="Proteomes" id="UP000824998"/>
    </source>
</evidence>
<evidence type="ECO:0000256" key="2">
    <source>
        <dbReference type="SAM" id="Phobius"/>
    </source>
</evidence>
<reference evidence="3" key="1">
    <citation type="journal article" date="2021" name="IMA Fungus">
        <title>Genomic characterization of three marine fungi, including Emericellopsis atlantica sp. nov. with signatures of a generalist lifestyle and marine biomass degradation.</title>
        <authorList>
            <person name="Hagestad O.C."/>
            <person name="Hou L."/>
            <person name="Andersen J.H."/>
            <person name="Hansen E.H."/>
            <person name="Altermark B."/>
            <person name="Li C."/>
            <person name="Kuhnert E."/>
            <person name="Cox R.J."/>
            <person name="Crous P.W."/>
            <person name="Spatafora J.W."/>
            <person name="Lail K."/>
            <person name="Amirebrahimi M."/>
            <person name="Lipzen A."/>
            <person name="Pangilinan J."/>
            <person name="Andreopoulos W."/>
            <person name="Hayes R.D."/>
            <person name="Ng V."/>
            <person name="Grigoriev I.V."/>
            <person name="Jackson S.A."/>
            <person name="Sutton T.D.S."/>
            <person name="Dobson A.D.W."/>
            <person name="Rama T."/>
        </authorList>
    </citation>
    <scope>NUCLEOTIDE SEQUENCE</scope>
    <source>
        <strain evidence="3">TRa018bII</strain>
    </source>
</reference>
<feature type="compositionally biased region" description="Basic and acidic residues" evidence="1">
    <location>
        <begin position="356"/>
        <end position="366"/>
    </location>
</feature>
<comment type="caution">
    <text evidence="3">The sequence shown here is derived from an EMBL/GenBank/DDBJ whole genome shotgun (WGS) entry which is preliminary data.</text>
</comment>
<dbReference type="EMBL" id="MU251434">
    <property type="protein sequence ID" value="KAG9235361.1"/>
    <property type="molecule type" value="Genomic_DNA"/>
</dbReference>
<feature type="compositionally biased region" description="Low complexity" evidence="1">
    <location>
        <begin position="207"/>
        <end position="216"/>
    </location>
</feature>
<feature type="region of interest" description="Disordered" evidence="1">
    <location>
        <begin position="117"/>
        <end position="145"/>
    </location>
</feature>
<evidence type="ECO:0000256" key="1">
    <source>
        <dbReference type="SAM" id="MobiDB-lite"/>
    </source>
</evidence>
<feature type="transmembrane region" description="Helical" evidence="2">
    <location>
        <begin position="52"/>
        <end position="75"/>
    </location>
</feature>
<keyword evidence="2" id="KW-0812">Transmembrane</keyword>
<feature type="compositionally biased region" description="Polar residues" evidence="1">
    <location>
        <begin position="10"/>
        <end position="40"/>
    </location>
</feature>
<name>A0A9P7YKV0_9HELO</name>
<dbReference type="AlphaFoldDB" id="A0A9P7YKV0"/>
<accession>A0A9P7YKV0</accession>